<feature type="transmembrane region" description="Helical" evidence="1">
    <location>
        <begin position="62"/>
        <end position="81"/>
    </location>
</feature>
<keyword evidence="1" id="KW-0812">Transmembrane</keyword>
<sequence length="102" mass="11064">MDVLSISQTIGVAGFLGYAATFISLRFNKIEPNGKTFWTLNIVSATLVLVSLIEAFNLASTLLHISAVVVAIGGLALRVFAKPQHDVADAFEDWQTVQHLHL</sequence>
<dbReference type="InterPro" id="IPR058058">
    <property type="entry name" value="CBU_0592-like"/>
</dbReference>
<accession>A0ABW3FDN2</accession>
<comment type="caution">
    <text evidence="3">The sequence shown here is derived from an EMBL/GenBank/DDBJ whole genome shotgun (WGS) entry which is preliminary data.</text>
</comment>
<keyword evidence="1" id="KW-0472">Membrane</keyword>
<evidence type="ECO:0000313" key="4">
    <source>
        <dbReference type="Proteomes" id="UP001597101"/>
    </source>
</evidence>
<keyword evidence="4" id="KW-1185">Reference proteome</keyword>
<proteinExistence type="predicted"/>
<evidence type="ECO:0000256" key="1">
    <source>
        <dbReference type="SAM" id="Phobius"/>
    </source>
</evidence>
<keyword evidence="1" id="KW-1133">Transmembrane helix</keyword>
<dbReference type="Pfam" id="PF26604">
    <property type="entry name" value="CBU_0592"/>
    <property type="match status" value="1"/>
</dbReference>
<protein>
    <recommendedName>
        <fullName evidence="2">CBU-0592-like domain-containing protein</fullName>
    </recommendedName>
</protein>
<feature type="transmembrane region" description="Helical" evidence="1">
    <location>
        <begin position="6"/>
        <end position="25"/>
    </location>
</feature>
<dbReference type="Proteomes" id="UP001597101">
    <property type="component" value="Unassembled WGS sequence"/>
</dbReference>
<organism evidence="3 4">
    <name type="scientific">Pseudahrensia aquimaris</name>
    <dbReference type="NCBI Taxonomy" id="744461"/>
    <lineage>
        <taxon>Bacteria</taxon>
        <taxon>Pseudomonadati</taxon>
        <taxon>Pseudomonadota</taxon>
        <taxon>Alphaproteobacteria</taxon>
        <taxon>Hyphomicrobiales</taxon>
        <taxon>Ahrensiaceae</taxon>
        <taxon>Pseudahrensia</taxon>
    </lineage>
</organism>
<name>A0ABW3FDN2_9HYPH</name>
<gene>
    <name evidence="3" type="ORF">ACFQ14_05335</name>
</gene>
<evidence type="ECO:0000259" key="2">
    <source>
        <dbReference type="Pfam" id="PF26604"/>
    </source>
</evidence>
<dbReference type="EMBL" id="JBHTJV010000003">
    <property type="protein sequence ID" value="MFD0915823.1"/>
    <property type="molecule type" value="Genomic_DNA"/>
</dbReference>
<dbReference type="RefSeq" id="WP_377211669.1">
    <property type="nucleotide sequence ID" value="NZ_JBHTJV010000003.1"/>
</dbReference>
<reference evidence="4" key="1">
    <citation type="journal article" date="2019" name="Int. J. Syst. Evol. Microbiol.">
        <title>The Global Catalogue of Microorganisms (GCM) 10K type strain sequencing project: providing services to taxonomists for standard genome sequencing and annotation.</title>
        <authorList>
            <consortium name="The Broad Institute Genomics Platform"/>
            <consortium name="The Broad Institute Genome Sequencing Center for Infectious Disease"/>
            <person name="Wu L."/>
            <person name="Ma J."/>
        </authorList>
    </citation>
    <scope>NUCLEOTIDE SEQUENCE [LARGE SCALE GENOMIC DNA]</scope>
    <source>
        <strain evidence="4">CCUG 60023</strain>
    </source>
</reference>
<feature type="domain" description="CBU-0592-like" evidence="2">
    <location>
        <begin position="8"/>
        <end position="77"/>
    </location>
</feature>
<dbReference type="NCBIfam" id="NF047864">
    <property type="entry name" value="CBU_0592_membra"/>
    <property type="match status" value="1"/>
</dbReference>
<evidence type="ECO:0000313" key="3">
    <source>
        <dbReference type="EMBL" id="MFD0915823.1"/>
    </source>
</evidence>
<feature type="transmembrane region" description="Helical" evidence="1">
    <location>
        <begin position="37"/>
        <end position="56"/>
    </location>
</feature>